<proteinExistence type="predicted"/>
<evidence type="ECO:0000256" key="1">
    <source>
        <dbReference type="ARBA" id="ARBA00001774"/>
    </source>
</evidence>
<dbReference type="AlphaFoldDB" id="A0AAF0ESG1"/>
<feature type="compositionally biased region" description="Low complexity" evidence="4">
    <location>
        <begin position="792"/>
        <end position="804"/>
    </location>
</feature>
<dbReference type="InterPro" id="IPR043001">
    <property type="entry name" value="IP5_2-K_N_lobe"/>
</dbReference>
<name>A0AAF0ESG1_9BASI</name>
<evidence type="ECO:0000313" key="6">
    <source>
        <dbReference type="Proteomes" id="UP001213623"/>
    </source>
</evidence>
<accession>A0AAF0ESG1</accession>
<dbReference type="InterPro" id="IPR009286">
    <property type="entry name" value="Ins_P5_2-kin"/>
</dbReference>
<dbReference type="Gene3D" id="3.30.200.110">
    <property type="entry name" value="Inositol-pentakisphosphate 2-kinase, N-lobe"/>
    <property type="match status" value="1"/>
</dbReference>
<dbReference type="PANTHER" id="PTHR35560:SF3">
    <property type="entry name" value="PEPTIDASE S9 PROLYL OLIGOPEPTIDASE CATALYTIC DOMAIN-CONTAINING PROTEIN"/>
    <property type="match status" value="1"/>
</dbReference>
<evidence type="ECO:0000313" key="5">
    <source>
        <dbReference type="EMBL" id="WFD27991.1"/>
    </source>
</evidence>
<reference evidence="5" key="1">
    <citation type="submission" date="2023-03" db="EMBL/GenBank/DDBJ databases">
        <title>Mating type loci evolution in Malassezia.</title>
        <authorList>
            <person name="Coelho M.A."/>
        </authorList>
    </citation>
    <scope>NUCLEOTIDE SEQUENCE</scope>
    <source>
        <strain evidence="5">CBS 9557</strain>
    </source>
</reference>
<dbReference type="EMBL" id="CP119896">
    <property type="protein sequence ID" value="WFD27991.1"/>
    <property type="molecule type" value="Genomic_DNA"/>
</dbReference>
<evidence type="ECO:0000256" key="4">
    <source>
        <dbReference type="SAM" id="MobiDB-lite"/>
    </source>
</evidence>
<comment type="catalytic activity">
    <reaction evidence="2">
        <text>a diacylglycerol + H2O = a monoacylglycerol + a fatty acid + H(+)</text>
        <dbReference type="Rhea" id="RHEA:32731"/>
        <dbReference type="ChEBI" id="CHEBI:15377"/>
        <dbReference type="ChEBI" id="CHEBI:15378"/>
        <dbReference type="ChEBI" id="CHEBI:17408"/>
        <dbReference type="ChEBI" id="CHEBI:18035"/>
        <dbReference type="ChEBI" id="CHEBI:28868"/>
    </reaction>
</comment>
<comment type="catalytic activity">
    <reaction evidence="1">
        <text>1D-myo-inositol 1,3,4,5,6-pentakisphosphate + ATP = 1D-myo-inositol hexakisphosphate + ADP + H(+)</text>
        <dbReference type="Rhea" id="RHEA:20313"/>
        <dbReference type="ChEBI" id="CHEBI:15378"/>
        <dbReference type="ChEBI" id="CHEBI:30616"/>
        <dbReference type="ChEBI" id="CHEBI:57733"/>
        <dbReference type="ChEBI" id="CHEBI:58130"/>
        <dbReference type="ChEBI" id="CHEBI:456216"/>
        <dbReference type="EC" id="2.7.1.158"/>
    </reaction>
</comment>
<dbReference type="GO" id="GO:0035299">
    <property type="term" value="F:inositol-1,3,4,5,6-pentakisphosphate 2-kinase activity"/>
    <property type="evidence" value="ECO:0007669"/>
    <property type="project" value="UniProtKB-EC"/>
</dbReference>
<gene>
    <name evidence="5" type="ORF">MNAN1_002999</name>
</gene>
<dbReference type="Proteomes" id="UP001213623">
    <property type="component" value="Chromosome 5"/>
</dbReference>
<keyword evidence="6" id="KW-1185">Reference proteome</keyword>
<dbReference type="InterPro" id="IPR029058">
    <property type="entry name" value="AB_hydrolase_fold"/>
</dbReference>
<organism evidence="5 6">
    <name type="scientific">Malassezia nana</name>
    <dbReference type="NCBI Taxonomy" id="180528"/>
    <lineage>
        <taxon>Eukaryota</taxon>
        <taxon>Fungi</taxon>
        <taxon>Dikarya</taxon>
        <taxon>Basidiomycota</taxon>
        <taxon>Ustilaginomycotina</taxon>
        <taxon>Malasseziomycetes</taxon>
        <taxon>Malasseziales</taxon>
        <taxon>Malasseziaceae</taxon>
        <taxon>Malassezia</taxon>
    </lineage>
</organism>
<feature type="region of interest" description="Disordered" evidence="4">
    <location>
        <begin position="781"/>
        <end position="811"/>
    </location>
</feature>
<evidence type="ECO:0000256" key="2">
    <source>
        <dbReference type="ARBA" id="ARBA00047591"/>
    </source>
</evidence>
<dbReference type="SUPFAM" id="SSF53474">
    <property type="entry name" value="alpha/beta-Hydrolases"/>
    <property type="match status" value="1"/>
</dbReference>
<dbReference type="Gene3D" id="3.40.50.1820">
    <property type="entry name" value="alpha/beta hydrolase"/>
    <property type="match status" value="1"/>
</dbReference>
<evidence type="ECO:0008006" key="7">
    <source>
        <dbReference type="Google" id="ProtNLM"/>
    </source>
</evidence>
<protein>
    <recommendedName>
        <fullName evidence="7">Inositol-pentakisphosphate 2-kinase</fullName>
    </recommendedName>
</protein>
<dbReference type="GO" id="GO:0005524">
    <property type="term" value="F:ATP binding"/>
    <property type="evidence" value="ECO:0007669"/>
    <property type="project" value="InterPro"/>
</dbReference>
<dbReference type="Pfam" id="PF06090">
    <property type="entry name" value="Ins_P5_2-kin"/>
    <property type="match status" value="1"/>
</dbReference>
<sequence length="833" mass="93022">MWPPSLHDAAWRIEDWHYVAEGAANVVVGYRGPAVWPFVDVQGSGATLALRLPKKMTDGANTTAYQNTPPTDVFIDRVLSHLLPRESLPFLRRIPLTSATQRFVQALAPKIESDRPDHRRAHSQIHVSSPYIWAMRDLSQATHPGGLVVEIKPKCGFLPNLPETAYPCKRHYSRYKMHRVYKFLKKHGTLPTYAECMQWYDPLDLFSHDADRVRRAVQALCREWAQGEGNMHVMMHGARASRQDVEAQVPWLRPDAAKGLADRVLTTLLQPHNQALITRLRELQQRFDPFNIEGLNTIWLRTWDFSLLDADELSMPLVSVEDYEHVALSFSSGPELGAHLRDWQPIVAAYLLSATLKDVSVFLPIQSEPHDTAPLHLSALLALCLGQVAAVDSPRVFSRATSSKTVDVSSKADQSNKAAMSEGVNYNATSVPKGARYRTLIIPGSNSHIGTFWSADENQKKAEHAFVIIHGRLRDGNRYWSIMLNAYQSALKDNYPGVKPNSVIVAPEFFSTKLNKGDYSKDTLAWDDVNAWQSGMVATHPSGTDVTSLDALDAIVEHFADKSKYPNMKNLTLVGHGGGGQLMNRYATIGKDPSNSNIYVRYIVGDPSSSAYYTDHRPVTDKSIAQKSSCPQYNDWRYGFAGFMGTRDGKKSPEDYFGQYVNRDVVNIVGYQDTATNGDQKCMALLQGGQKRRDRNLSWWRYINMLARTNENLHGFPGNFSLSDLPDWSSKSNGVIRTRLCVVENATHNADKVFGSDEGRSALFNYHNVDMGWRPKGWKYQAPKQKTARSNTSPSPSPSTSSPPRLAQRSSASVAFQPSGLAMVSVAILALFL</sequence>
<comment type="catalytic activity">
    <reaction evidence="3">
        <text>a monoacylglycerol + H2O = glycerol + a fatty acid + H(+)</text>
        <dbReference type="Rhea" id="RHEA:15245"/>
        <dbReference type="ChEBI" id="CHEBI:15377"/>
        <dbReference type="ChEBI" id="CHEBI:15378"/>
        <dbReference type="ChEBI" id="CHEBI:17408"/>
        <dbReference type="ChEBI" id="CHEBI:17754"/>
        <dbReference type="ChEBI" id="CHEBI:28868"/>
    </reaction>
</comment>
<evidence type="ECO:0000256" key="3">
    <source>
        <dbReference type="ARBA" id="ARBA00048461"/>
    </source>
</evidence>
<dbReference type="PANTHER" id="PTHR35560">
    <property type="entry name" value="BLL0132 PROTEIN"/>
    <property type="match status" value="1"/>
</dbReference>